<proteinExistence type="predicted"/>
<accession>A0A1Y1X5P4</accession>
<reference evidence="2 3" key="1">
    <citation type="submission" date="2016-08" db="EMBL/GenBank/DDBJ databases">
        <title>A Parts List for Fungal Cellulosomes Revealed by Comparative Genomics.</title>
        <authorList>
            <consortium name="DOE Joint Genome Institute"/>
            <person name="Haitjema C.H."/>
            <person name="Gilmore S.P."/>
            <person name="Henske J.K."/>
            <person name="Solomon K.V."/>
            <person name="De Groot R."/>
            <person name="Kuo A."/>
            <person name="Mondo S.J."/>
            <person name="Salamov A.A."/>
            <person name="Labutti K."/>
            <person name="Zhao Z."/>
            <person name="Chiniquy J."/>
            <person name="Barry K."/>
            <person name="Brewer H.M."/>
            <person name="Purvine S.O."/>
            <person name="Wright A.T."/>
            <person name="Boxma B."/>
            <person name="Van Alen T."/>
            <person name="Hackstein J.H."/>
            <person name="Baker S.E."/>
            <person name="Grigoriev I.V."/>
            <person name="O'Malley M.A."/>
        </authorList>
    </citation>
    <scope>NUCLEOTIDE SEQUENCE [LARGE SCALE GENOMIC DNA]</scope>
    <source>
        <strain evidence="2 3">S4</strain>
    </source>
</reference>
<dbReference type="Proteomes" id="UP000193944">
    <property type="component" value="Unassembled WGS sequence"/>
</dbReference>
<dbReference type="AlphaFoldDB" id="A0A1Y1X5P4"/>
<reference evidence="2 3" key="2">
    <citation type="submission" date="2016-08" db="EMBL/GenBank/DDBJ databases">
        <title>Pervasive Adenine N6-methylation of Active Genes in Fungi.</title>
        <authorList>
            <consortium name="DOE Joint Genome Institute"/>
            <person name="Mondo S.J."/>
            <person name="Dannebaum R.O."/>
            <person name="Kuo R.C."/>
            <person name="Labutti K."/>
            <person name="Haridas S."/>
            <person name="Kuo A."/>
            <person name="Salamov A."/>
            <person name="Ahrendt S.R."/>
            <person name="Lipzen A."/>
            <person name="Sullivan W."/>
            <person name="Andreopoulos W.B."/>
            <person name="Clum A."/>
            <person name="Lindquist E."/>
            <person name="Daum C."/>
            <person name="Ramamoorthy G.K."/>
            <person name="Gryganskyi A."/>
            <person name="Culley D."/>
            <person name="Magnuson J.K."/>
            <person name="James T.Y."/>
            <person name="O'Malley M.A."/>
            <person name="Stajich J.E."/>
            <person name="Spatafora J.W."/>
            <person name="Visel A."/>
            <person name="Grigoriev I.V."/>
        </authorList>
    </citation>
    <scope>NUCLEOTIDE SEQUENCE [LARGE SCALE GENOMIC DNA]</scope>
    <source>
        <strain evidence="2 3">S4</strain>
    </source>
</reference>
<protein>
    <submittedName>
        <fullName evidence="2">Uncharacterized protein</fullName>
    </submittedName>
</protein>
<feature type="region of interest" description="Disordered" evidence="1">
    <location>
        <begin position="147"/>
        <end position="167"/>
    </location>
</feature>
<dbReference type="OrthoDB" id="2129542at2759"/>
<gene>
    <name evidence="2" type="ORF">BCR32DRAFT_280323</name>
</gene>
<dbReference type="EMBL" id="MCFG01000138">
    <property type="protein sequence ID" value="ORX80686.1"/>
    <property type="molecule type" value="Genomic_DNA"/>
</dbReference>
<evidence type="ECO:0000313" key="2">
    <source>
        <dbReference type="EMBL" id="ORX80686.1"/>
    </source>
</evidence>
<comment type="caution">
    <text evidence="2">The sequence shown here is derived from an EMBL/GenBank/DDBJ whole genome shotgun (WGS) entry which is preliminary data.</text>
</comment>
<name>A0A1Y1X5P4_9FUNG</name>
<keyword evidence="3" id="KW-1185">Reference proteome</keyword>
<organism evidence="2 3">
    <name type="scientific">Anaeromyces robustus</name>
    <dbReference type="NCBI Taxonomy" id="1754192"/>
    <lineage>
        <taxon>Eukaryota</taxon>
        <taxon>Fungi</taxon>
        <taxon>Fungi incertae sedis</taxon>
        <taxon>Chytridiomycota</taxon>
        <taxon>Chytridiomycota incertae sedis</taxon>
        <taxon>Neocallimastigomycetes</taxon>
        <taxon>Neocallimastigales</taxon>
        <taxon>Neocallimastigaceae</taxon>
        <taxon>Anaeromyces</taxon>
    </lineage>
</organism>
<evidence type="ECO:0000256" key="1">
    <source>
        <dbReference type="SAM" id="MobiDB-lite"/>
    </source>
</evidence>
<evidence type="ECO:0000313" key="3">
    <source>
        <dbReference type="Proteomes" id="UP000193944"/>
    </source>
</evidence>
<sequence>MGIKSKIKGSYAYTQWKLGKYTKRRVKNSCSQDWVMERQQYERDRANNYSDNFYRNREIDTSYKMPVVKNNVVNHNTPTQNIVSEARARPVSTSGISNIRREINNTNTSRYSVDPEAYNRITLQKSDFADVLVPSRNYTLVQKSNSSSVAYYSSDNNNNNENRYMPRNYSYTTNALSQRSLDGRRNI</sequence>